<accession>A0A644ZIE7</accession>
<dbReference type="EMBL" id="VSSQ01009079">
    <property type="protein sequence ID" value="MPM40650.1"/>
    <property type="molecule type" value="Genomic_DNA"/>
</dbReference>
<gene>
    <name evidence="1" type="ORF">SDC9_87294</name>
</gene>
<sequence>MNLCFSNFQFVSYSAYRSPGIITGEANIKVNAEQLITAIPTQGS</sequence>
<reference evidence="1" key="1">
    <citation type="submission" date="2019-08" db="EMBL/GenBank/DDBJ databases">
        <authorList>
            <person name="Kucharzyk K."/>
            <person name="Murdoch R.W."/>
            <person name="Higgins S."/>
            <person name="Loffler F."/>
        </authorList>
    </citation>
    <scope>NUCLEOTIDE SEQUENCE</scope>
</reference>
<protein>
    <submittedName>
        <fullName evidence="1">Uncharacterized protein</fullName>
    </submittedName>
</protein>
<comment type="caution">
    <text evidence="1">The sequence shown here is derived from an EMBL/GenBank/DDBJ whole genome shotgun (WGS) entry which is preliminary data.</text>
</comment>
<name>A0A644ZIE7_9ZZZZ</name>
<organism evidence="1">
    <name type="scientific">bioreactor metagenome</name>
    <dbReference type="NCBI Taxonomy" id="1076179"/>
    <lineage>
        <taxon>unclassified sequences</taxon>
        <taxon>metagenomes</taxon>
        <taxon>ecological metagenomes</taxon>
    </lineage>
</organism>
<evidence type="ECO:0000313" key="1">
    <source>
        <dbReference type="EMBL" id="MPM40650.1"/>
    </source>
</evidence>
<proteinExistence type="predicted"/>
<dbReference type="AlphaFoldDB" id="A0A644ZIE7"/>